<reference evidence="1" key="1">
    <citation type="submission" date="2022-09" db="EMBL/GenBank/DDBJ databases">
        <title>A Global Phylogenomic Analysis of the Shiitake Genus Lentinula.</title>
        <authorList>
            <consortium name="DOE Joint Genome Institute"/>
            <person name="Sierra-Patev S."/>
            <person name="Min B."/>
            <person name="Naranjo-Ortiz M."/>
            <person name="Looney B."/>
            <person name="Konkel Z."/>
            <person name="Slot J.C."/>
            <person name="Sakamoto Y."/>
            <person name="Steenwyk J.L."/>
            <person name="Rokas A."/>
            <person name="Carro J."/>
            <person name="Camarero S."/>
            <person name="Ferreira P."/>
            <person name="Molpeceres G."/>
            <person name="Ruiz-Duenas F.J."/>
            <person name="Serrano A."/>
            <person name="Henrissat B."/>
            <person name="Drula E."/>
            <person name="Hughes K.W."/>
            <person name="Mata J.L."/>
            <person name="Ishikawa N.K."/>
            <person name="Vargas-Isla R."/>
            <person name="Ushijima S."/>
            <person name="Smith C.A."/>
            <person name="Ahrendt S."/>
            <person name="Andreopoulos W."/>
            <person name="He G."/>
            <person name="Labutti K."/>
            <person name="Lipzen A."/>
            <person name="Ng V."/>
            <person name="Riley R."/>
            <person name="Sandor L."/>
            <person name="Barry K."/>
            <person name="Martinez A.T."/>
            <person name="Xiao Y."/>
            <person name="Gibbons J.G."/>
            <person name="Terashima K."/>
            <person name="Grigoriev I.V."/>
            <person name="Hibbett D.S."/>
        </authorList>
    </citation>
    <scope>NUCLEOTIDE SEQUENCE</scope>
    <source>
        <strain evidence="1">TMI1499</strain>
    </source>
</reference>
<dbReference type="Proteomes" id="UP001163835">
    <property type="component" value="Unassembled WGS sequence"/>
</dbReference>
<gene>
    <name evidence="1" type="ORF">F5876DRAFT_83780</name>
</gene>
<comment type="caution">
    <text evidence="1">The sequence shown here is derived from an EMBL/GenBank/DDBJ whole genome shotgun (WGS) entry which is preliminary data.</text>
</comment>
<evidence type="ECO:0000313" key="2">
    <source>
        <dbReference type="Proteomes" id="UP001163835"/>
    </source>
</evidence>
<proteinExistence type="predicted"/>
<keyword evidence="2" id="KW-1185">Reference proteome</keyword>
<sequence>MTTSHSITVTATKPAPSGSTLCPTKPLSANPAIPEDEQEELEHIMREAQEKMRKVREMKAEEEAKKKAEEEAAKKAAEEEERKKKEAANKLAPFLCERERKESNGHSNQPI</sequence>
<dbReference type="EMBL" id="MU796307">
    <property type="protein sequence ID" value="KAJ3804102.1"/>
    <property type="molecule type" value="Genomic_DNA"/>
</dbReference>
<name>A0ACC1THB2_9AGAR</name>
<protein>
    <submittedName>
        <fullName evidence="1">Uncharacterized protein</fullName>
    </submittedName>
</protein>
<organism evidence="1 2">
    <name type="scientific">Lentinula aff. lateritia</name>
    <dbReference type="NCBI Taxonomy" id="2804960"/>
    <lineage>
        <taxon>Eukaryota</taxon>
        <taxon>Fungi</taxon>
        <taxon>Dikarya</taxon>
        <taxon>Basidiomycota</taxon>
        <taxon>Agaricomycotina</taxon>
        <taxon>Agaricomycetes</taxon>
        <taxon>Agaricomycetidae</taxon>
        <taxon>Agaricales</taxon>
        <taxon>Marasmiineae</taxon>
        <taxon>Omphalotaceae</taxon>
        <taxon>Lentinula</taxon>
    </lineage>
</organism>
<accession>A0ACC1THB2</accession>
<evidence type="ECO:0000313" key="1">
    <source>
        <dbReference type="EMBL" id="KAJ3804102.1"/>
    </source>
</evidence>